<name>A0A060QJW7_9PROT</name>
<sequence>MSRKTFLICTLLSRCGRRFFLENIVIFSMQALACVTHLY</sequence>
<dbReference type="EMBL" id="CBLX010000025">
    <property type="protein sequence ID" value="CDG41023.1"/>
    <property type="molecule type" value="Genomic_DNA"/>
</dbReference>
<comment type="caution">
    <text evidence="1">The sequence shown here is derived from an EMBL/GenBank/DDBJ whole genome shotgun (WGS) entry which is preliminary data.</text>
</comment>
<reference evidence="1 2" key="1">
    <citation type="journal article" date="2014" name="Genome Biol. Evol.">
        <title>Acetic acid bacteria genomes reveal functional traits for adaptation to life in insect guts.</title>
        <authorList>
            <person name="Chouaia B."/>
            <person name="Gaiarsa S."/>
            <person name="Crotti E."/>
            <person name="Comandatore F."/>
            <person name="Degli Esposti M."/>
            <person name="Ricci I."/>
            <person name="Alma A."/>
            <person name="Favia G."/>
            <person name="Bandi C."/>
            <person name="Daffonchio D."/>
        </authorList>
    </citation>
    <scope>NUCLEOTIDE SEQUENCE [LARGE SCALE GENOMIC DNA]</scope>
    <source>
        <strain evidence="1 2">SF2.1</strain>
    </source>
</reference>
<reference evidence="1 2" key="2">
    <citation type="journal article" date="2014" name="PLoS ONE">
        <title>Evolution of mitochondria reconstructed from the energy metabolism of living bacteria.</title>
        <authorList>
            <person name="Degli Esposti M."/>
            <person name="Chouaia B."/>
            <person name="Comandatore F."/>
            <person name="Crotti E."/>
            <person name="Sassera D."/>
            <person name="Lievens P.M."/>
            <person name="Daffonchio D."/>
            <person name="Bandi C."/>
        </authorList>
    </citation>
    <scope>NUCLEOTIDE SEQUENCE [LARGE SCALE GENOMIC DNA]</scope>
    <source>
        <strain evidence="1 2">SF2.1</strain>
    </source>
</reference>
<proteinExistence type="predicted"/>
<organism evidence="1 2">
    <name type="scientific">Asaia bogorensis</name>
    <dbReference type="NCBI Taxonomy" id="91915"/>
    <lineage>
        <taxon>Bacteria</taxon>
        <taxon>Pseudomonadati</taxon>
        <taxon>Pseudomonadota</taxon>
        <taxon>Alphaproteobacteria</taxon>
        <taxon>Acetobacterales</taxon>
        <taxon>Acetobacteraceae</taxon>
        <taxon>Asaia</taxon>
    </lineage>
</organism>
<protein>
    <submittedName>
        <fullName evidence="1">Uncharacterized protein</fullName>
    </submittedName>
</protein>
<dbReference type="Proteomes" id="UP000027583">
    <property type="component" value="Unassembled WGS sequence"/>
</dbReference>
<gene>
    <name evidence="1" type="ORF">ASAP_2978</name>
</gene>
<evidence type="ECO:0000313" key="1">
    <source>
        <dbReference type="EMBL" id="CDG41023.1"/>
    </source>
</evidence>
<evidence type="ECO:0000313" key="2">
    <source>
        <dbReference type="Proteomes" id="UP000027583"/>
    </source>
</evidence>
<dbReference type="AlphaFoldDB" id="A0A060QJW7"/>
<accession>A0A060QJW7</accession>